<evidence type="ECO:0000313" key="2">
    <source>
        <dbReference type="RefSeq" id="XP_015515706.2"/>
    </source>
</evidence>
<sequence length="115" mass="12407">MLTFRLTQVLTGHGCFADFLHRIGRAKRPDCQHCGGAADTSSHTVETCSAWAVDRAALRAAVGGDLTLAGLVRAMTSSREGWAAVARFAERMIAAKELEERPRQQAPQRGANGTR</sequence>
<accession>A0A6J0BLZ9</accession>
<keyword evidence="1" id="KW-1185">Reference proteome</keyword>
<dbReference type="KEGG" id="nlo:107221282"/>
<dbReference type="Proteomes" id="UP000829291">
    <property type="component" value="Chromosome 1"/>
</dbReference>
<dbReference type="AlphaFoldDB" id="A0A6J0BLZ9"/>
<protein>
    <submittedName>
        <fullName evidence="2">Uncharacterized protein LOC107221282</fullName>
    </submittedName>
</protein>
<reference evidence="2" key="1">
    <citation type="submission" date="2025-08" db="UniProtKB">
        <authorList>
            <consortium name="RefSeq"/>
        </authorList>
    </citation>
    <scope>IDENTIFICATION</scope>
    <source>
        <tissue evidence="2">Thorax and Abdomen</tissue>
    </source>
</reference>
<name>A0A6J0BLZ9_NEOLC</name>
<dbReference type="GeneID" id="107221282"/>
<dbReference type="InParanoid" id="A0A6J0BLZ9"/>
<dbReference type="OrthoDB" id="8058917at2759"/>
<dbReference type="RefSeq" id="XP_015515706.2">
    <property type="nucleotide sequence ID" value="XM_015660220.2"/>
</dbReference>
<organism evidence="2">
    <name type="scientific">Neodiprion lecontei</name>
    <name type="common">Redheaded pine sawfly</name>
    <dbReference type="NCBI Taxonomy" id="441921"/>
    <lineage>
        <taxon>Eukaryota</taxon>
        <taxon>Metazoa</taxon>
        <taxon>Ecdysozoa</taxon>
        <taxon>Arthropoda</taxon>
        <taxon>Hexapoda</taxon>
        <taxon>Insecta</taxon>
        <taxon>Pterygota</taxon>
        <taxon>Neoptera</taxon>
        <taxon>Endopterygota</taxon>
        <taxon>Hymenoptera</taxon>
        <taxon>Tenthredinoidea</taxon>
        <taxon>Diprionidae</taxon>
        <taxon>Diprioninae</taxon>
        <taxon>Neodiprion</taxon>
    </lineage>
</organism>
<gene>
    <name evidence="2" type="primary">LOC107221282</name>
</gene>
<evidence type="ECO:0000313" key="1">
    <source>
        <dbReference type="Proteomes" id="UP000829291"/>
    </source>
</evidence>
<proteinExistence type="predicted"/>